<evidence type="ECO:0000313" key="1">
    <source>
        <dbReference type="EMBL" id="CUK27600.1"/>
    </source>
</evidence>
<dbReference type="SUPFAM" id="SSF48452">
    <property type="entry name" value="TPR-like"/>
    <property type="match status" value="1"/>
</dbReference>
<name>A0A0N7MC97_9RHOB</name>
<dbReference type="RefSeq" id="WP_058316515.1">
    <property type="nucleotide sequence ID" value="NZ_CYTO01000024.1"/>
</dbReference>
<dbReference type="Gene3D" id="1.25.40.10">
    <property type="entry name" value="Tetratricopeptide repeat domain"/>
    <property type="match status" value="2"/>
</dbReference>
<sequence>MRIIVAAVLVLGLSGCEGFNGAFDDGVNSELDNANRAYYRDDESLVAAKIQFAEGNFGRSYRLFDKALEVTPADPAALLGYAASADMLGRFDKADAAYQKLRPIIGNRIEYHNNYGYSLLLRGDLINARRHFLIAYEIDPSNERAANNLELLRNSVNFPKRAPGDLRGI</sequence>
<protein>
    <submittedName>
        <fullName evidence="1">Type IV pilus biogenesis/stability protein PilW</fullName>
    </submittedName>
</protein>
<evidence type="ECO:0000313" key="2">
    <source>
        <dbReference type="Proteomes" id="UP000051184"/>
    </source>
</evidence>
<dbReference type="PROSITE" id="PS51257">
    <property type="entry name" value="PROKAR_LIPOPROTEIN"/>
    <property type="match status" value="1"/>
</dbReference>
<dbReference type="InterPro" id="IPR011990">
    <property type="entry name" value="TPR-like_helical_dom_sf"/>
</dbReference>
<dbReference type="OrthoDB" id="8445347at2"/>
<accession>A0A0N7MC97</accession>
<dbReference type="AlphaFoldDB" id="A0A0N7MC97"/>
<reference evidence="2" key="1">
    <citation type="submission" date="2015-09" db="EMBL/GenBank/DDBJ databases">
        <authorList>
            <person name="Rodrigo-Torres Lidia"/>
            <person name="Arahal R.David."/>
        </authorList>
    </citation>
    <scope>NUCLEOTIDE SEQUENCE [LARGE SCALE GENOMIC DNA]</scope>
    <source>
        <strain evidence="2">CECT 5114</strain>
    </source>
</reference>
<gene>
    <name evidence="1" type="ORF">TA5114_03428</name>
</gene>
<dbReference type="STRING" id="1715691.TA5113_02567"/>
<proteinExistence type="predicted"/>
<dbReference type="Pfam" id="PF14559">
    <property type="entry name" value="TPR_19"/>
    <property type="match status" value="1"/>
</dbReference>
<organism evidence="1 2">
    <name type="scientific">Cognatishimia activa</name>
    <dbReference type="NCBI Taxonomy" id="1715691"/>
    <lineage>
        <taxon>Bacteria</taxon>
        <taxon>Pseudomonadati</taxon>
        <taxon>Pseudomonadota</taxon>
        <taxon>Alphaproteobacteria</taxon>
        <taxon>Rhodobacterales</taxon>
        <taxon>Paracoccaceae</taxon>
        <taxon>Cognatishimia</taxon>
    </lineage>
</organism>
<dbReference type="EMBL" id="CYUE01000025">
    <property type="protein sequence ID" value="CUK27600.1"/>
    <property type="molecule type" value="Genomic_DNA"/>
</dbReference>
<keyword evidence="2" id="KW-1185">Reference proteome</keyword>
<dbReference type="Proteomes" id="UP000051184">
    <property type="component" value="Unassembled WGS sequence"/>
</dbReference>